<dbReference type="AlphaFoldDB" id="A0A1D6FM13"/>
<evidence type="ECO:0000259" key="8">
    <source>
        <dbReference type="Pfam" id="PF00955"/>
    </source>
</evidence>
<feature type="domain" description="Bicarbonate transporter-like transmembrane" evidence="8">
    <location>
        <begin position="291"/>
        <end position="387"/>
    </location>
</feature>
<dbReference type="Gene3D" id="1.10.287.570">
    <property type="entry name" value="Helical hairpin bin"/>
    <property type="match status" value="1"/>
</dbReference>
<keyword evidence="6" id="KW-1133">Transmembrane helix</keyword>
<protein>
    <submittedName>
        <fullName evidence="9">Boron transporter 4</fullName>
    </submittedName>
</protein>
<gene>
    <name evidence="9" type="ORF">ZEAMMB73_Zm00001d009789</name>
</gene>
<dbReference type="InterPro" id="IPR003020">
    <property type="entry name" value="HCO3_transpt_euk"/>
</dbReference>
<keyword evidence="4" id="KW-0406">Ion transport</keyword>
<keyword evidence="4" id="KW-0039">Anion exchange</keyword>
<feature type="domain" description="Bicarbonate transporter-like transmembrane" evidence="8">
    <location>
        <begin position="467"/>
        <end position="609"/>
    </location>
</feature>
<keyword evidence="5" id="KW-0812">Transmembrane</keyword>
<dbReference type="GO" id="GO:0005452">
    <property type="term" value="F:solute:inorganic anion antiporter activity"/>
    <property type="evidence" value="ECO:0007669"/>
    <property type="project" value="InterPro"/>
</dbReference>
<evidence type="ECO:0000256" key="5">
    <source>
        <dbReference type="ARBA" id="ARBA00022692"/>
    </source>
</evidence>
<evidence type="ECO:0000256" key="1">
    <source>
        <dbReference type="ARBA" id="ARBA00004141"/>
    </source>
</evidence>
<evidence type="ECO:0000256" key="3">
    <source>
        <dbReference type="ARBA" id="ARBA00022448"/>
    </source>
</evidence>
<proteinExistence type="inferred from homology"/>
<evidence type="ECO:0000256" key="7">
    <source>
        <dbReference type="ARBA" id="ARBA00023136"/>
    </source>
</evidence>
<feature type="domain" description="Bicarbonate transporter-like transmembrane" evidence="8">
    <location>
        <begin position="97"/>
        <end position="213"/>
    </location>
</feature>
<dbReference type="ExpressionAtlas" id="A0A1D6FM13">
    <property type="expression patterns" value="baseline and differential"/>
</dbReference>
<dbReference type="FunFam" id="1.10.287.570:FF:000004">
    <property type="entry name" value="probable boron transporter 2"/>
    <property type="match status" value="1"/>
</dbReference>
<evidence type="ECO:0000256" key="4">
    <source>
        <dbReference type="ARBA" id="ARBA00022681"/>
    </source>
</evidence>
<keyword evidence="7" id="KW-0472">Membrane</keyword>
<dbReference type="GO" id="GO:0005886">
    <property type="term" value="C:plasma membrane"/>
    <property type="evidence" value="ECO:0007669"/>
    <property type="project" value="UniProtKB-ARBA"/>
</dbReference>
<name>A0A1D6FM13_MAIZE</name>
<dbReference type="EMBL" id="CM000784">
    <property type="protein sequence ID" value="AQK92707.1"/>
    <property type="molecule type" value="Genomic_DNA"/>
</dbReference>
<dbReference type="Pfam" id="PF00955">
    <property type="entry name" value="HCO3_cotransp"/>
    <property type="match status" value="3"/>
</dbReference>
<evidence type="ECO:0000313" key="9">
    <source>
        <dbReference type="EMBL" id="AQK92707.1"/>
    </source>
</evidence>
<keyword evidence="3" id="KW-0813">Transport</keyword>
<reference evidence="9" key="1">
    <citation type="submission" date="2015-12" db="EMBL/GenBank/DDBJ databases">
        <title>Update maize B73 reference genome by single molecule sequencing technologies.</title>
        <authorList>
            <consortium name="Maize Genome Sequencing Project"/>
            <person name="Ware D."/>
        </authorList>
    </citation>
    <scope>NUCLEOTIDE SEQUENCE</scope>
    <source>
        <tissue evidence="9">Seedling</tissue>
    </source>
</reference>
<dbReference type="InterPro" id="IPR011531">
    <property type="entry name" value="HCO3_transpt-like_TM_dom"/>
</dbReference>
<dbReference type="PANTHER" id="PTHR11453">
    <property type="entry name" value="ANION EXCHANGE PROTEIN"/>
    <property type="match status" value="1"/>
</dbReference>
<evidence type="ECO:0000256" key="2">
    <source>
        <dbReference type="ARBA" id="ARBA00006262"/>
    </source>
</evidence>
<accession>A0A1D6FM13</accession>
<sequence>MSRPNKAPFSGVTEDLKGRAGCYKQDWNHGFRSGLRILAPTLYIFFASAVPVIAFGEQLSKDTGWLSCSHHQDEYLIWGCCYDTLHFPSIPLSPAHALTTVETLASTAICGIIHSIIGGQPLLIVGVAEPTIIMYTYIYNFAKNQPNLGEKMFLPWAAWVCIWTAVMLFLMAIFNVAAILNKFTRFAGELFGMLITILFMQEAIKGMVGEFSAPDGSNQSQSTFQFQWLYINGLLGFIFSMGVLYTALASRSARSSLYGTGLSYGTYVLPIPSGVPRRLFTPLPWEPKSLQHWTVAKDLFSVPTVHIFLAIVPATMVAGLYFFDHSVASQMSQQKEFNLKNPSAYHYDILVLSLTTLICGLLGIPPSNGVLPQSPMHTRSLAVLKRQLLRKKMVQTAKEGMMNNATSSEVYVKMQDVFIKMDHGGDSVSAHKELKDLKDAIIPEGNGSGTVPEVFDPEKHVDAYLPVRVNEQRVSNLLQSLLIAGCIGVTPLIQKIPTSVLWGYFAYMSIDSLPGNQFWERIQLLFITPQRRYKVLEGAHASFMESVPFNTICTFTLFQLIYLLIVFGMTWIPVAGILFPLLFFFLIIIRQHFIPKYFDPSHLRELDAAEYEELKGFTPDPSVCEDESVRSGDAQPGYASEILEEFTTHRGELKRRNSTFRDGRLLQLNSIKMTRELSRAPSRLT</sequence>
<evidence type="ECO:0000256" key="6">
    <source>
        <dbReference type="ARBA" id="ARBA00022989"/>
    </source>
</evidence>
<comment type="subcellular location">
    <subcellularLocation>
        <location evidence="1">Membrane</location>
        <topology evidence="1">Multi-pass membrane protein</topology>
    </subcellularLocation>
</comment>
<organism evidence="9">
    <name type="scientific">Zea mays</name>
    <name type="common">Maize</name>
    <dbReference type="NCBI Taxonomy" id="4577"/>
    <lineage>
        <taxon>Eukaryota</taxon>
        <taxon>Viridiplantae</taxon>
        <taxon>Streptophyta</taxon>
        <taxon>Embryophyta</taxon>
        <taxon>Tracheophyta</taxon>
        <taxon>Spermatophyta</taxon>
        <taxon>Magnoliopsida</taxon>
        <taxon>Liliopsida</taxon>
        <taxon>Poales</taxon>
        <taxon>Poaceae</taxon>
        <taxon>PACMAD clade</taxon>
        <taxon>Panicoideae</taxon>
        <taxon>Andropogonodae</taxon>
        <taxon>Andropogoneae</taxon>
        <taxon>Tripsacinae</taxon>
        <taxon>Zea</taxon>
    </lineage>
</organism>
<comment type="similarity">
    <text evidence="2">Belongs to the anion exchanger (TC 2.A.31.3) family.</text>
</comment>
<dbReference type="PANTHER" id="PTHR11453:SF31">
    <property type="entry name" value="BORON TRANSPORTER"/>
    <property type="match status" value="1"/>
</dbReference>
<dbReference type="GO" id="GO:0006820">
    <property type="term" value="P:monoatomic anion transport"/>
    <property type="evidence" value="ECO:0007669"/>
    <property type="project" value="InterPro"/>
</dbReference>